<dbReference type="Pfam" id="PF00231">
    <property type="entry name" value="ATP-synt"/>
    <property type="match status" value="1"/>
</dbReference>
<dbReference type="FunFam" id="3.40.1380.10:FF:000003">
    <property type="entry name" value="ATP synthase subunit gamma"/>
    <property type="match status" value="1"/>
</dbReference>
<keyword evidence="7" id="KW-0496">Mitochondrion</keyword>
<evidence type="ECO:0000256" key="3">
    <source>
        <dbReference type="ARBA" id="ARBA00022448"/>
    </source>
</evidence>
<evidence type="ECO:0000313" key="13">
    <source>
        <dbReference type="Proteomes" id="UP000518752"/>
    </source>
</evidence>
<sequence>MFSRRTVARVVAQPSLLATPSQARNMATLREIELRLKSVRNIEKITKSMKMIASTKLAKAQRAMQAGKLYGAANAEVFETTKDEPAGSRKLFLVISSDKGLCGGIHSSVSKATRRAFANVPDSPIPGVSVDSDSPIMVVGDKSKAQLSRVLPNNFQLTFNQIGRDVPSFADAAGVADLVVKSGVAFDSVVIIYNKFVSAISYEPGVMEVKGEDELKKNAAFNKYEMEDDFTKDLFEFSLANAVFAALAESHACEQSARRNAMDNASKNAGDMISSLTMQYNRGRQAAITNELVDIITVHSFTWFFGILR</sequence>
<dbReference type="GO" id="GO:0005743">
    <property type="term" value="C:mitochondrial inner membrane"/>
    <property type="evidence" value="ECO:0007669"/>
    <property type="project" value="UniProtKB-SubCell"/>
</dbReference>
<dbReference type="PANTHER" id="PTHR11693:SF22">
    <property type="entry name" value="ATP SYNTHASE SUBUNIT GAMMA, MITOCHONDRIAL"/>
    <property type="match status" value="1"/>
</dbReference>
<evidence type="ECO:0000256" key="6">
    <source>
        <dbReference type="ARBA" id="ARBA00023065"/>
    </source>
</evidence>
<dbReference type="SUPFAM" id="SSF52943">
    <property type="entry name" value="ATP synthase (F1-ATPase), gamma subunit"/>
    <property type="match status" value="1"/>
</dbReference>
<dbReference type="PIRSF" id="PIRSF039089">
    <property type="entry name" value="ATP_synthase_gamma"/>
    <property type="match status" value="1"/>
</dbReference>
<protein>
    <recommendedName>
        <fullName evidence="11">ATP synthase subunit gamma</fullName>
    </recommendedName>
</protein>
<comment type="subunit">
    <text evidence="11">F-type ATPases have 2 components, CF(1) - the catalytic core - and CF(0) - the membrane proton channel. CF(1) and CF(0) have multiple subunits.</text>
</comment>
<dbReference type="EMBL" id="JAACJN010000004">
    <property type="protein sequence ID" value="KAF5392661.1"/>
    <property type="molecule type" value="Genomic_DNA"/>
</dbReference>
<keyword evidence="5" id="KW-0999">Mitochondrion inner membrane</keyword>
<evidence type="ECO:0000256" key="2">
    <source>
        <dbReference type="ARBA" id="ARBA00007681"/>
    </source>
</evidence>
<dbReference type="Gene3D" id="1.10.287.80">
    <property type="entry name" value="ATP synthase, gamma subunit, helix hairpin domain"/>
    <property type="match status" value="1"/>
</dbReference>
<dbReference type="AlphaFoldDB" id="A0A8H5MGA2"/>
<keyword evidence="10 11" id="KW-0066">ATP synthesis</keyword>
<dbReference type="InterPro" id="IPR035968">
    <property type="entry name" value="ATP_synth_F1_ATPase_gsu"/>
</dbReference>
<dbReference type="PANTHER" id="PTHR11693">
    <property type="entry name" value="ATP SYNTHASE GAMMA CHAIN"/>
    <property type="match status" value="1"/>
</dbReference>
<dbReference type="NCBIfam" id="TIGR01146">
    <property type="entry name" value="ATPsyn_F1gamma"/>
    <property type="match status" value="1"/>
</dbReference>
<evidence type="ECO:0000256" key="11">
    <source>
        <dbReference type="RuleBase" id="RU004001"/>
    </source>
</evidence>
<keyword evidence="4 11" id="KW-0375">Hydrogen ion transport</keyword>
<keyword evidence="9 11" id="KW-0139">CF(1)</keyword>
<evidence type="ECO:0000256" key="4">
    <source>
        <dbReference type="ARBA" id="ARBA00022781"/>
    </source>
</evidence>
<evidence type="ECO:0000313" key="12">
    <source>
        <dbReference type="EMBL" id="KAF5392661.1"/>
    </source>
</evidence>
<dbReference type="OrthoDB" id="239812at2759"/>
<keyword evidence="8" id="KW-0472">Membrane</keyword>
<evidence type="ECO:0000256" key="7">
    <source>
        <dbReference type="ARBA" id="ARBA00023128"/>
    </source>
</evidence>
<dbReference type="PRINTS" id="PR00126">
    <property type="entry name" value="ATPASEGAMMA"/>
</dbReference>
<evidence type="ECO:0000256" key="9">
    <source>
        <dbReference type="ARBA" id="ARBA00023196"/>
    </source>
</evidence>
<evidence type="ECO:0000256" key="5">
    <source>
        <dbReference type="ARBA" id="ARBA00022792"/>
    </source>
</evidence>
<dbReference type="GO" id="GO:0045259">
    <property type="term" value="C:proton-transporting ATP synthase complex"/>
    <property type="evidence" value="ECO:0007669"/>
    <property type="project" value="UniProtKB-KW"/>
</dbReference>
<gene>
    <name evidence="12" type="ORF">D9757_000938</name>
</gene>
<keyword evidence="3 11" id="KW-0813">Transport</keyword>
<evidence type="ECO:0000256" key="1">
    <source>
        <dbReference type="ARBA" id="ARBA00004637"/>
    </source>
</evidence>
<reference evidence="12 13" key="1">
    <citation type="journal article" date="2020" name="ISME J.">
        <title>Uncovering the hidden diversity of litter-decomposition mechanisms in mushroom-forming fungi.</title>
        <authorList>
            <person name="Floudas D."/>
            <person name="Bentzer J."/>
            <person name="Ahren D."/>
            <person name="Johansson T."/>
            <person name="Persson P."/>
            <person name="Tunlid A."/>
        </authorList>
    </citation>
    <scope>NUCLEOTIDE SEQUENCE [LARGE SCALE GENOMIC DNA]</scope>
    <source>
        <strain evidence="12 13">CBS 406.79</strain>
    </source>
</reference>
<proteinExistence type="inferred from homology"/>
<dbReference type="InterPro" id="IPR000131">
    <property type="entry name" value="ATP_synth_F1_gsu"/>
</dbReference>
<accession>A0A8H5MGA2</accession>
<dbReference type="Gene3D" id="3.40.1380.10">
    <property type="match status" value="1"/>
</dbReference>
<organism evidence="12 13">
    <name type="scientific">Collybiopsis confluens</name>
    <dbReference type="NCBI Taxonomy" id="2823264"/>
    <lineage>
        <taxon>Eukaryota</taxon>
        <taxon>Fungi</taxon>
        <taxon>Dikarya</taxon>
        <taxon>Basidiomycota</taxon>
        <taxon>Agaricomycotina</taxon>
        <taxon>Agaricomycetes</taxon>
        <taxon>Agaricomycetidae</taxon>
        <taxon>Agaricales</taxon>
        <taxon>Marasmiineae</taxon>
        <taxon>Omphalotaceae</taxon>
        <taxon>Collybiopsis</taxon>
    </lineage>
</organism>
<comment type="caution">
    <text evidence="12">The sequence shown here is derived from an EMBL/GenBank/DDBJ whole genome shotgun (WGS) entry which is preliminary data.</text>
</comment>
<evidence type="ECO:0000256" key="8">
    <source>
        <dbReference type="ARBA" id="ARBA00023136"/>
    </source>
</evidence>
<comment type="subcellular location">
    <subcellularLocation>
        <location evidence="1">Mitochondrion inner membrane</location>
        <topology evidence="1">Peripheral membrane protein</topology>
    </subcellularLocation>
</comment>
<name>A0A8H5MGA2_9AGAR</name>
<dbReference type="CDD" id="cd12151">
    <property type="entry name" value="F1-ATPase_gamma"/>
    <property type="match status" value="1"/>
</dbReference>
<keyword evidence="13" id="KW-1185">Reference proteome</keyword>
<keyword evidence="6 11" id="KW-0406">Ion transport</keyword>
<dbReference type="Proteomes" id="UP000518752">
    <property type="component" value="Unassembled WGS sequence"/>
</dbReference>
<dbReference type="GO" id="GO:0046933">
    <property type="term" value="F:proton-transporting ATP synthase activity, rotational mechanism"/>
    <property type="evidence" value="ECO:0007669"/>
    <property type="project" value="InterPro"/>
</dbReference>
<comment type="similarity">
    <text evidence="2 11">Belongs to the ATPase gamma chain family.</text>
</comment>
<evidence type="ECO:0000256" key="10">
    <source>
        <dbReference type="ARBA" id="ARBA00023310"/>
    </source>
</evidence>